<reference evidence="1" key="1">
    <citation type="submission" date="2022-02" db="EMBL/GenBank/DDBJ databases">
        <title>Plant Genome Project.</title>
        <authorList>
            <person name="Zhang R.-G."/>
        </authorList>
    </citation>
    <scope>NUCLEOTIDE SEQUENCE</scope>
    <source>
        <strain evidence="1">AT1</strain>
    </source>
</reference>
<protein>
    <submittedName>
        <fullName evidence="1">Uncharacterized protein</fullName>
    </submittedName>
</protein>
<dbReference type="EMBL" id="CM046393">
    <property type="protein sequence ID" value="KAI8551285.1"/>
    <property type="molecule type" value="Genomic_DNA"/>
</dbReference>
<organism evidence="1 2">
    <name type="scientific">Rhododendron molle</name>
    <name type="common">Chinese azalea</name>
    <name type="synonym">Azalea mollis</name>
    <dbReference type="NCBI Taxonomy" id="49168"/>
    <lineage>
        <taxon>Eukaryota</taxon>
        <taxon>Viridiplantae</taxon>
        <taxon>Streptophyta</taxon>
        <taxon>Embryophyta</taxon>
        <taxon>Tracheophyta</taxon>
        <taxon>Spermatophyta</taxon>
        <taxon>Magnoliopsida</taxon>
        <taxon>eudicotyledons</taxon>
        <taxon>Gunneridae</taxon>
        <taxon>Pentapetalae</taxon>
        <taxon>asterids</taxon>
        <taxon>Ericales</taxon>
        <taxon>Ericaceae</taxon>
        <taxon>Ericoideae</taxon>
        <taxon>Rhodoreae</taxon>
        <taxon>Rhododendron</taxon>
    </lineage>
</organism>
<name>A0ACC0NDF9_RHOML</name>
<sequence>MIQMKKKKKKKMEDLGKCESGKQKFKPVISPAASPQHSPSGFSAGEQLTATLESGVSLGSGEYFMDVLVGTPPRHYSLSLDIGSDLNWIQCVPCYDRFEQNGPIIIPKSQQGGIRFVGFVGPIVNKDQIYGFPTSLCLFG</sequence>
<accession>A0ACC0NDF9</accession>
<keyword evidence="2" id="KW-1185">Reference proteome</keyword>
<evidence type="ECO:0000313" key="1">
    <source>
        <dbReference type="EMBL" id="KAI8551285.1"/>
    </source>
</evidence>
<dbReference type="Proteomes" id="UP001062846">
    <property type="component" value="Chromosome 6"/>
</dbReference>
<evidence type="ECO:0000313" key="2">
    <source>
        <dbReference type="Proteomes" id="UP001062846"/>
    </source>
</evidence>
<proteinExistence type="predicted"/>
<gene>
    <name evidence="1" type="ORF">RHMOL_Rhmol06G0173600</name>
</gene>
<comment type="caution">
    <text evidence="1">The sequence shown here is derived from an EMBL/GenBank/DDBJ whole genome shotgun (WGS) entry which is preliminary data.</text>
</comment>